<organism evidence="3 4">
    <name type="scientific">Thermoplasma volcanium (strain ATCC 51530 / DSM 4299 / JCM 9571 / NBRC 15438 / GSS1)</name>
    <dbReference type="NCBI Taxonomy" id="273116"/>
    <lineage>
        <taxon>Archaea</taxon>
        <taxon>Methanobacteriati</taxon>
        <taxon>Thermoplasmatota</taxon>
        <taxon>Thermoplasmata</taxon>
        <taxon>Thermoplasmatales</taxon>
        <taxon>Thermoplasmataceae</taxon>
        <taxon>Thermoplasma</taxon>
    </lineage>
</organism>
<dbReference type="OrthoDB" id="57553at2157"/>
<accession>Q979E8</accession>
<dbReference type="HOGENOM" id="CLU_791354_0_0_2"/>
<dbReference type="KEGG" id="tvo:TVG1244656"/>
<keyword evidence="1" id="KW-0238">DNA-binding</keyword>
<keyword evidence="4" id="KW-1185">Reference proteome</keyword>
<dbReference type="STRING" id="273116.gene:9382016"/>
<name>Q979E8_THEVO</name>
<reference evidence="3 4" key="2">
    <citation type="journal article" date="2000" name="Proc. Natl. Acad. Sci. U.S.A.">
        <title>Archaeal adaptation to higher temperatures revealed by genomic sequence of Thermoplasma volcanium.</title>
        <authorList>
            <person name="Kawashima T."/>
            <person name="Amano N."/>
            <person name="Koike H."/>
            <person name="Makino S."/>
            <person name="Higuchi S."/>
            <person name="Kawashima-Ohya Y."/>
            <person name="Watanabe K."/>
            <person name="Yamazaki M."/>
            <person name="Kanehori K."/>
            <person name="Kawamoto T."/>
            <person name="Nunoshiba T."/>
            <person name="Yamamoto Y."/>
            <person name="Aramaki H."/>
            <person name="Makino K."/>
            <person name="Suzuki M."/>
        </authorList>
    </citation>
    <scope>NUCLEOTIDE SEQUENCE [LARGE SCALE GENOMIC DNA]</scope>
    <source>
        <strain evidence="4">ATCC 51530 / DSM 4299 / JCM 9571 / NBRC 15438 / GSS1</strain>
    </source>
</reference>
<dbReference type="PhylomeDB" id="Q979E8"/>
<sequence length="393" mass="45363">MIVVYVFVYAFKAVKQYFYPSDNLKVLMHKFTDMVNFTINIMIEKNLTSRNSVSNEVYHKLKEYEIPSYYYIEAINKAVALVKTYRKRLKKKQKATVPHVEKPMLSTYYGFKIVGGNIMIPIANREYESIPLNAYVRDATSMVKVHSFALSAYTLSLTIGRDVDAIECTTTVGVDRNLRNITVGNEFHHEIYDLSNIVEIKQRYRKKESHFHRNDRRIREKILSKYGKRERNRVKQIMHETSKAIVSNASTKKEMIVLENIIGINQITKKGDGKGKDYRFLLKNAFPYGMLASQVMYKASWEGLPVIELTRKETRNTSRMCSVCGSLTRIEHGRILKCDSCGLEIDRDVNACINIAFRYRTCLKRSHKGLPGEAVKQSKDVEQMAGSQISMDI</sequence>
<gene>
    <name evidence="3" type="ORF">TVG1244656</name>
</gene>
<proteinExistence type="predicted"/>
<dbReference type="AlphaFoldDB" id="Q979E8"/>
<evidence type="ECO:0000313" key="3">
    <source>
        <dbReference type="EMBL" id="BAB60355.1"/>
    </source>
</evidence>
<protein>
    <recommendedName>
        <fullName evidence="2">Cas12f1-like TNB domain-containing protein</fullName>
    </recommendedName>
</protein>
<evidence type="ECO:0000313" key="4">
    <source>
        <dbReference type="Proteomes" id="UP000001017"/>
    </source>
</evidence>
<dbReference type="DNASU" id="1441327"/>
<evidence type="ECO:0000256" key="1">
    <source>
        <dbReference type="ARBA" id="ARBA00023125"/>
    </source>
</evidence>
<dbReference type="Proteomes" id="UP000001017">
    <property type="component" value="Chromosome"/>
</dbReference>
<feature type="domain" description="Cas12f1-like TNB" evidence="2">
    <location>
        <begin position="288"/>
        <end position="355"/>
    </location>
</feature>
<dbReference type="NCBIfam" id="TIGR01766">
    <property type="entry name" value="IS200/IS605 family accessory protein TnpB-like domain"/>
    <property type="match status" value="1"/>
</dbReference>
<dbReference type="GO" id="GO:0003677">
    <property type="term" value="F:DNA binding"/>
    <property type="evidence" value="ECO:0007669"/>
    <property type="project" value="UniProtKB-KW"/>
</dbReference>
<dbReference type="InterPro" id="IPR010095">
    <property type="entry name" value="Cas12f1-like_TNB"/>
</dbReference>
<reference evidence="3 4" key="1">
    <citation type="journal article" date="1999" name="Proc. Jpn. Acad.">
        <title>Determination of the complete genomic DNA sequence of Thermoplasma volvanium GSS1.</title>
        <authorList>
            <person name="Kawashima T."/>
            <person name="Yamamoto Y."/>
            <person name="Aramaki H."/>
            <person name="Nunoshiba T."/>
            <person name="Kawamoto T."/>
            <person name="Watanabe K."/>
            <person name="Yamazaki M."/>
            <person name="Kanehori K."/>
            <person name="Amano N."/>
            <person name="Ohya Y."/>
            <person name="Makino K."/>
            <person name="Suzuki M."/>
        </authorList>
    </citation>
    <scope>NUCLEOTIDE SEQUENCE [LARGE SCALE GENOMIC DNA]</scope>
    <source>
        <strain evidence="4">ATCC 51530 / DSM 4299 / JCM 9571 / NBRC 15438 / GSS1</strain>
    </source>
</reference>
<dbReference type="EMBL" id="BA000011">
    <property type="protein sequence ID" value="BAB60355.1"/>
    <property type="molecule type" value="Genomic_DNA"/>
</dbReference>
<evidence type="ECO:0000259" key="2">
    <source>
        <dbReference type="Pfam" id="PF07282"/>
    </source>
</evidence>
<dbReference type="Pfam" id="PF07282">
    <property type="entry name" value="Cas12f1-like_TNB"/>
    <property type="match status" value="1"/>
</dbReference>
<dbReference type="SMR" id="Q979E8"/>
<dbReference type="PaxDb" id="273116-14325451"/>
<dbReference type="eggNOG" id="arCOG00679">
    <property type="taxonomic scope" value="Archaea"/>
</dbReference>